<comment type="caution">
    <text evidence="3">The sequence shown here is derived from an EMBL/GenBank/DDBJ whole genome shotgun (WGS) entry which is preliminary data.</text>
</comment>
<reference evidence="3 4" key="1">
    <citation type="submission" date="2019-06" db="EMBL/GenBank/DDBJ databases">
        <title>Sequencing the genomes of 1000 actinobacteria strains.</title>
        <authorList>
            <person name="Klenk H.-P."/>
        </authorList>
    </citation>
    <scope>NUCLEOTIDE SEQUENCE [LARGE SCALE GENOMIC DNA]</scope>
    <source>
        <strain evidence="3 4">DSM 18607</strain>
    </source>
</reference>
<dbReference type="Pfam" id="PF13193">
    <property type="entry name" value="AMP-binding_C"/>
    <property type="match status" value="1"/>
</dbReference>
<dbReference type="InterPro" id="IPR050237">
    <property type="entry name" value="ATP-dep_AMP-bd_enzyme"/>
</dbReference>
<dbReference type="Gene3D" id="3.30.300.30">
    <property type="match status" value="1"/>
</dbReference>
<sequence>MTTVRPLAVPTGPRVAQVLPALEAALRGGAPVAPYGPAEPAPHLPEPDRLPDGLALCVGTSGSTGRVKRAMLTRDNLLASARSTHEVLGGDGTWLLAMPAHHVAGLQVLVRSLVAGTTPGVLDLGGGFTAAGFVAATAALTGAGRRYTAVVPTQLTRLLEDPAGAAALASYDGVLVGGAATPPAVVRAAAAVGVRLVRTYGGSETAGGCVYDGLPLPVSEVHIDNDGHVVLGGVTVAHGYLGEPALTADAFAVDADGTRWFRTDDLGRLDDEGRLEIVGRADDVINTGGLKVTPGTVEDAVSRFVPGVRDVVVVGTPHRTWGEAVSAVVTLQRGAPTPSLRDVRTALRGVVPDHALPQRLLLLDALPLRGPGKPDRRALVQVFADQDEADETLVARRTDAGPG</sequence>
<dbReference type="InterPro" id="IPR042099">
    <property type="entry name" value="ANL_N_sf"/>
</dbReference>
<dbReference type="OrthoDB" id="9803968at2"/>
<dbReference type="RefSeq" id="WP_141846870.1">
    <property type="nucleotide sequence ID" value="NZ_BAAAPR010000008.1"/>
</dbReference>
<dbReference type="AlphaFoldDB" id="A0A542DXM0"/>
<dbReference type="EMBL" id="VFMN01000001">
    <property type="protein sequence ID" value="TQJ07674.1"/>
    <property type="molecule type" value="Genomic_DNA"/>
</dbReference>
<accession>A0A542DXM0</accession>
<dbReference type="Proteomes" id="UP000317893">
    <property type="component" value="Unassembled WGS sequence"/>
</dbReference>
<dbReference type="InterPro" id="IPR000873">
    <property type="entry name" value="AMP-dep_synth/lig_dom"/>
</dbReference>
<dbReference type="PANTHER" id="PTHR43767:SF1">
    <property type="entry name" value="NONRIBOSOMAL PEPTIDE SYNTHASE PES1 (EUROFUNG)-RELATED"/>
    <property type="match status" value="1"/>
</dbReference>
<feature type="domain" description="AMP-dependent synthetase/ligase" evidence="1">
    <location>
        <begin position="44"/>
        <end position="220"/>
    </location>
</feature>
<keyword evidence="3" id="KW-0436">Ligase</keyword>
<keyword evidence="4" id="KW-1185">Reference proteome</keyword>
<dbReference type="PANTHER" id="PTHR43767">
    <property type="entry name" value="LONG-CHAIN-FATTY-ACID--COA LIGASE"/>
    <property type="match status" value="1"/>
</dbReference>
<feature type="domain" description="AMP-binding enzyme C-terminal" evidence="2">
    <location>
        <begin position="298"/>
        <end position="373"/>
    </location>
</feature>
<organism evidence="3 4">
    <name type="scientific">Lapillicoccus jejuensis</name>
    <dbReference type="NCBI Taxonomy" id="402171"/>
    <lineage>
        <taxon>Bacteria</taxon>
        <taxon>Bacillati</taxon>
        <taxon>Actinomycetota</taxon>
        <taxon>Actinomycetes</taxon>
        <taxon>Micrococcales</taxon>
        <taxon>Intrasporangiaceae</taxon>
        <taxon>Lapillicoccus</taxon>
    </lineage>
</organism>
<protein>
    <submittedName>
        <fullName evidence="3">O-succinylbenzoic acid--CoA ligase</fullName>
    </submittedName>
</protein>
<evidence type="ECO:0000313" key="3">
    <source>
        <dbReference type="EMBL" id="TQJ07674.1"/>
    </source>
</evidence>
<evidence type="ECO:0000259" key="1">
    <source>
        <dbReference type="Pfam" id="PF00501"/>
    </source>
</evidence>
<gene>
    <name evidence="3" type="ORF">FB458_0742</name>
</gene>
<proteinExistence type="predicted"/>
<evidence type="ECO:0000313" key="4">
    <source>
        <dbReference type="Proteomes" id="UP000317893"/>
    </source>
</evidence>
<dbReference type="Pfam" id="PF00501">
    <property type="entry name" value="AMP-binding"/>
    <property type="match status" value="1"/>
</dbReference>
<dbReference type="NCBIfam" id="NF005877">
    <property type="entry name" value="PRK07824.1"/>
    <property type="match status" value="1"/>
</dbReference>
<evidence type="ECO:0000259" key="2">
    <source>
        <dbReference type="Pfam" id="PF13193"/>
    </source>
</evidence>
<dbReference type="Gene3D" id="3.40.50.12780">
    <property type="entry name" value="N-terminal domain of ligase-like"/>
    <property type="match status" value="1"/>
</dbReference>
<dbReference type="InterPro" id="IPR025110">
    <property type="entry name" value="AMP-bd_C"/>
</dbReference>
<dbReference type="InterPro" id="IPR045851">
    <property type="entry name" value="AMP-bd_C_sf"/>
</dbReference>
<name>A0A542DXM0_9MICO</name>
<dbReference type="GO" id="GO:0016878">
    <property type="term" value="F:acid-thiol ligase activity"/>
    <property type="evidence" value="ECO:0007669"/>
    <property type="project" value="UniProtKB-ARBA"/>
</dbReference>
<dbReference type="SUPFAM" id="SSF56801">
    <property type="entry name" value="Acetyl-CoA synthetase-like"/>
    <property type="match status" value="1"/>
</dbReference>